<dbReference type="InterPro" id="IPR055282">
    <property type="entry name" value="PPI1-4"/>
</dbReference>
<evidence type="ECO:0000256" key="4">
    <source>
        <dbReference type="ARBA" id="ARBA00022692"/>
    </source>
</evidence>
<feature type="compositionally biased region" description="Basic and acidic residues" evidence="11">
    <location>
        <begin position="492"/>
        <end position="508"/>
    </location>
</feature>
<feature type="region of interest" description="Disordered" evidence="11">
    <location>
        <begin position="121"/>
        <end position="181"/>
    </location>
</feature>
<feature type="compositionally biased region" description="Basic and acidic residues" evidence="11">
    <location>
        <begin position="1066"/>
        <end position="1083"/>
    </location>
</feature>
<evidence type="ECO:0000256" key="2">
    <source>
        <dbReference type="ARBA" id="ARBA00004389"/>
    </source>
</evidence>
<dbReference type="PANTHER" id="PTHR32219">
    <property type="entry name" value="RNA-BINDING PROTEIN YLMH-RELATED"/>
    <property type="match status" value="1"/>
</dbReference>
<feature type="compositionally biased region" description="Basic and acidic residues" evidence="11">
    <location>
        <begin position="1147"/>
        <end position="1161"/>
    </location>
</feature>
<dbReference type="EMBL" id="CM031815">
    <property type="protein sequence ID" value="KAG6648196.1"/>
    <property type="molecule type" value="Genomic_DNA"/>
</dbReference>
<evidence type="ECO:0000256" key="7">
    <source>
        <dbReference type="ARBA" id="ARBA00023054"/>
    </source>
</evidence>
<keyword evidence="3" id="KW-1003">Cell membrane</keyword>
<feature type="compositionally biased region" description="Polar residues" evidence="11">
    <location>
        <begin position="375"/>
        <end position="385"/>
    </location>
</feature>
<comment type="similarity">
    <text evidence="9">Belongs to the plant Proton pump-interactor protein family.</text>
</comment>
<evidence type="ECO:0000256" key="12">
    <source>
        <dbReference type="SAM" id="Phobius"/>
    </source>
</evidence>
<organism evidence="13 14">
    <name type="scientific">Carya illinoinensis</name>
    <name type="common">Pecan</name>
    <dbReference type="NCBI Taxonomy" id="32201"/>
    <lineage>
        <taxon>Eukaryota</taxon>
        <taxon>Viridiplantae</taxon>
        <taxon>Streptophyta</taxon>
        <taxon>Embryophyta</taxon>
        <taxon>Tracheophyta</taxon>
        <taxon>Spermatophyta</taxon>
        <taxon>Magnoliopsida</taxon>
        <taxon>eudicotyledons</taxon>
        <taxon>Gunneridae</taxon>
        <taxon>Pentapetalae</taxon>
        <taxon>rosids</taxon>
        <taxon>fabids</taxon>
        <taxon>Fagales</taxon>
        <taxon>Juglandaceae</taxon>
        <taxon>Carya</taxon>
    </lineage>
</organism>
<feature type="compositionally biased region" description="Basic and acidic residues" evidence="11">
    <location>
        <begin position="217"/>
        <end position="241"/>
    </location>
</feature>
<keyword evidence="6 12" id="KW-1133">Transmembrane helix</keyword>
<feature type="region of interest" description="Disordered" evidence="11">
    <location>
        <begin position="1066"/>
        <end position="1130"/>
    </location>
</feature>
<feature type="compositionally biased region" description="Acidic residues" evidence="11">
    <location>
        <begin position="509"/>
        <end position="527"/>
    </location>
</feature>
<evidence type="ECO:0000256" key="3">
    <source>
        <dbReference type="ARBA" id="ARBA00022475"/>
    </source>
</evidence>
<dbReference type="GO" id="GO:0005886">
    <property type="term" value="C:plasma membrane"/>
    <property type="evidence" value="ECO:0007669"/>
    <property type="project" value="UniProtKB-SubCell"/>
</dbReference>
<keyword evidence="5" id="KW-0256">Endoplasmic reticulum</keyword>
<feature type="region of interest" description="Disordered" evidence="11">
    <location>
        <begin position="1"/>
        <end position="26"/>
    </location>
</feature>
<accession>A0A8T1PVJ1</accession>
<evidence type="ECO:0000256" key="9">
    <source>
        <dbReference type="ARBA" id="ARBA00038080"/>
    </source>
</evidence>
<dbReference type="PANTHER" id="PTHR32219:SF3">
    <property type="entry name" value="CALPONIN-LIKE DOMAIN PROTEIN"/>
    <property type="match status" value="1"/>
</dbReference>
<feature type="compositionally biased region" description="Polar residues" evidence="11">
    <location>
        <begin position="331"/>
        <end position="340"/>
    </location>
</feature>
<evidence type="ECO:0000256" key="5">
    <source>
        <dbReference type="ARBA" id="ARBA00022824"/>
    </source>
</evidence>
<sequence length="1296" mass="142723">MTADVDAHGVGEVSEVPNGEEEEKCSFQDLHRENNGVMIINGSNANKDDADSSYVFVGVSDAVSGDHVEPLDLNEGHVENLGSGGVAKLDVVENGECNQNNGGGDGGSEGSQCEIVEGQLGGSDGVEEENGTEAVGEPEAHPQQQPEPEPQRPEVEEKIKVEESSEDAGETTRSHPVVSDVSASELCESSMQVRDGQTEVVNFDSIAVSELQEIDGEDAKADEDRNPDLLTDGKENEESRDVVSVGVRNYLDQEKEAPELDTNEIPPEGSAPGALAVDLEQNAQTTPPVTDTDLVNEVGNDGPVCDENGDGSPINHTEDGPSETLDPIQKTAEQNGSPENAESLPLPSPPIVCENAAAKEIPVEADSGEYELGLEQSSKTEVVSSENEDCLPSDHDQDSISDNFVNNELVGSIQNAPEQNGSSQNVDCLPASVVCGVVLRESCENFPTAPDDDSVVEKDTGNEASPTPEKFSTYVADDQRPETGVENLGTNESERSDSCPADHTKLELEAEDKPDESIDAEDGPDENIEAKNGLDDAILSGHESNDGKSETETGSVVIDSDKKVSNFPTNALKEEFEVSTVVIACDDGHPHSVAATEVESHVKGLVENELSNTADADVKSESEGENLSTLSSRDMPCDDGIESDSKVQDGSANSTESALNCVSDAVHVEDGVDQLTGTNSGEQPTSQAAEGTTCIQGHETSITSPGGSACDALEGQNSEVVQHPFYYLIRLPRYDDDNLREQINHAQLQVDEKTQSRDAIRAEIQRKRATWKEAGDHFKATKLEERAARDLLKSKRQEMDSAQSVINRVKNSISVEDIDGRIRNMEHAIQHETLPLSEEKQLIREIKQLKQLREKLSSDMGRQDNVQSALVQKDEIEARLKLLRKELDILRDNVMKAEAVTTAARKRYDEENEKFNELHAQFKAADNIRQEAYAHLQSLKKQLHDKNEHFWKYKDDIRAATDLASEGKKEELQRLCINQTERVMELWNKNDEFRKEYIRCNIRSTLRRLRTLDGRSLGPDEQPPLIPKVVYERVAKDKPVSLPLAVEQEKQIVQVETEKVKLVSDAKAVEQKKQTTNRSEKPVKPAPLGNGLANVSSKDEIEVEKEEKPKQTKEEEELARKMEELRREEEKAKLRELHLLEEKAKAKEALERKKRNAEKAQARAMLRAQKEAEQKEKEREKKARKKDKKKAATVAVEATDGANEGESAPSSEIPLETPKESETGENTMTVAKRSKKPSQFTKQSKAKSIPLPLRNRTKRRMQPWMWVLLTALVVFALFLVGNSSFLFDLGLQRFGF</sequence>
<feature type="compositionally biased region" description="Basic and acidic residues" evidence="11">
    <location>
        <begin position="149"/>
        <end position="163"/>
    </location>
</feature>
<protein>
    <recommendedName>
        <fullName evidence="15">Proton pump-interactor 1</fullName>
    </recommendedName>
</protein>
<keyword evidence="14" id="KW-1185">Reference proteome</keyword>
<feature type="region of interest" description="Disordered" evidence="11">
    <location>
        <begin position="1147"/>
        <end position="1247"/>
    </location>
</feature>
<feature type="transmembrane region" description="Helical" evidence="12">
    <location>
        <begin position="1264"/>
        <end position="1287"/>
    </location>
</feature>
<evidence type="ECO:0000313" key="13">
    <source>
        <dbReference type="EMBL" id="KAG6648196.1"/>
    </source>
</evidence>
<dbReference type="GO" id="GO:0005789">
    <property type="term" value="C:endoplasmic reticulum membrane"/>
    <property type="evidence" value="ECO:0007669"/>
    <property type="project" value="UniProtKB-SubCell"/>
</dbReference>
<evidence type="ECO:0000256" key="11">
    <source>
        <dbReference type="SAM" id="MobiDB-lite"/>
    </source>
</evidence>
<feature type="compositionally biased region" description="Basic residues" evidence="11">
    <location>
        <begin position="1182"/>
        <end position="1191"/>
    </location>
</feature>
<keyword evidence="4 12" id="KW-0812">Transmembrane</keyword>
<evidence type="ECO:0000313" key="14">
    <source>
        <dbReference type="Proteomes" id="UP000811609"/>
    </source>
</evidence>
<feature type="coiled-coil region" evidence="10">
    <location>
        <begin position="839"/>
        <end position="900"/>
    </location>
</feature>
<evidence type="ECO:0000256" key="8">
    <source>
        <dbReference type="ARBA" id="ARBA00023136"/>
    </source>
</evidence>
<reference evidence="13" key="1">
    <citation type="submission" date="2020-12" db="EMBL/GenBank/DDBJ databases">
        <title>WGS assembly of Carya illinoinensis cv. Pawnee.</title>
        <authorList>
            <person name="Platts A."/>
            <person name="Shu S."/>
            <person name="Wright S."/>
            <person name="Barry K."/>
            <person name="Edger P."/>
            <person name="Pires J.C."/>
            <person name="Schmutz J."/>
        </authorList>
    </citation>
    <scope>NUCLEOTIDE SEQUENCE</scope>
    <source>
        <tissue evidence="13">Leaf</tissue>
    </source>
</reference>
<evidence type="ECO:0008006" key="15">
    <source>
        <dbReference type="Google" id="ProtNLM"/>
    </source>
</evidence>
<feature type="region of interest" description="Disordered" evidence="11">
    <location>
        <begin position="371"/>
        <end position="402"/>
    </location>
</feature>
<feature type="region of interest" description="Disordered" evidence="11">
    <location>
        <begin position="612"/>
        <end position="656"/>
    </location>
</feature>
<dbReference type="Proteomes" id="UP000811609">
    <property type="component" value="Chromosome 7"/>
</dbReference>
<proteinExistence type="inferred from homology"/>
<evidence type="ECO:0000256" key="1">
    <source>
        <dbReference type="ARBA" id="ARBA00004162"/>
    </source>
</evidence>
<evidence type="ECO:0000256" key="10">
    <source>
        <dbReference type="SAM" id="Coils"/>
    </source>
</evidence>
<keyword evidence="7 10" id="KW-0175">Coiled coil</keyword>
<name>A0A8T1PVJ1_CARIL</name>
<feature type="compositionally biased region" description="Basic and acidic residues" evidence="11">
    <location>
        <begin position="1097"/>
        <end position="1130"/>
    </location>
</feature>
<keyword evidence="8 12" id="KW-0472">Membrane</keyword>
<feature type="region of interest" description="Disordered" evidence="11">
    <location>
        <begin position="212"/>
        <end position="351"/>
    </location>
</feature>
<feature type="compositionally biased region" description="Basic and acidic residues" evidence="11">
    <location>
        <begin position="1168"/>
        <end position="1181"/>
    </location>
</feature>
<gene>
    <name evidence="13" type="ORF">CIPAW_07G130900</name>
</gene>
<feature type="region of interest" description="Disordered" evidence="11">
    <location>
        <begin position="444"/>
        <end position="563"/>
    </location>
</feature>
<evidence type="ECO:0000256" key="6">
    <source>
        <dbReference type="ARBA" id="ARBA00022989"/>
    </source>
</evidence>
<comment type="caution">
    <text evidence="13">The sequence shown here is derived from an EMBL/GenBank/DDBJ whole genome shotgun (WGS) entry which is preliminary data.</text>
</comment>
<comment type="subcellular location">
    <subcellularLocation>
        <location evidence="1">Cell membrane</location>
        <topology evidence="1">Single-pass membrane protein</topology>
    </subcellularLocation>
    <subcellularLocation>
        <location evidence="2">Endoplasmic reticulum membrane</location>
        <topology evidence="2">Single-pass membrane protein</topology>
    </subcellularLocation>
</comment>